<keyword evidence="1" id="KW-0472">Membrane</keyword>
<dbReference type="GO" id="GO:0005886">
    <property type="term" value="C:plasma membrane"/>
    <property type="evidence" value="ECO:0007669"/>
    <property type="project" value="TreeGrafter"/>
</dbReference>
<feature type="domain" description="DUF218" evidence="2">
    <location>
        <begin position="77"/>
        <end position="240"/>
    </location>
</feature>
<evidence type="ECO:0000256" key="1">
    <source>
        <dbReference type="SAM" id="Phobius"/>
    </source>
</evidence>
<reference evidence="3 4" key="1">
    <citation type="submission" date="2018-10" db="EMBL/GenBank/DDBJ databases">
        <title>Falsibacillus sp. genome draft.</title>
        <authorList>
            <person name="Shi S."/>
        </authorList>
    </citation>
    <scope>NUCLEOTIDE SEQUENCE [LARGE SCALE GENOMIC DNA]</scope>
    <source>
        <strain evidence="3 4">GY 10110</strain>
    </source>
</reference>
<evidence type="ECO:0000313" key="3">
    <source>
        <dbReference type="EMBL" id="RLQ96854.1"/>
    </source>
</evidence>
<dbReference type="RefSeq" id="WP_121679875.1">
    <property type="nucleotide sequence ID" value="NZ_RCVZ01000003.1"/>
</dbReference>
<dbReference type="GO" id="GO:0043164">
    <property type="term" value="P:Gram-negative-bacterium-type cell wall biogenesis"/>
    <property type="evidence" value="ECO:0007669"/>
    <property type="project" value="TreeGrafter"/>
</dbReference>
<feature type="transmembrane region" description="Helical" evidence="1">
    <location>
        <begin position="7"/>
        <end position="30"/>
    </location>
</feature>
<keyword evidence="4" id="KW-1185">Reference proteome</keyword>
<dbReference type="Proteomes" id="UP000276770">
    <property type="component" value="Unassembled WGS sequence"/>
</dbReference>
<dbReference type="PANTHER" id="PTHR30336:SF4">
    <property type="entry name" value="ENVELOPE BIOGENESIS FACTOR ELYC"/>
    <property type="match status" value="1"/>
</dbReference>
<keyword evidence="1" id="KW-1133">Transmembrane helix</keyword>
<sequence length="250" mass="28112">MLYLIKFLYSFFLPPGIFVLILLGLSIWFYRKKNRTASSAFFVCSLLFYIFSTPWLGEKIIHQLEYKYTQPKQVNGDVLVMLGGGAVLAPDIGGSGILTDSATNRLITTARLYKKTHLPIIVSGGEVYPDNGNEGEITKRQLLDLGVPADKIIIDNKSLNTEQNAFYTKKLLDQHQFKRPVLITSAFHMKRAVLCFTQEDVEVQPFPCDYRTSAKPPVYANKFTPGNFEDISLAAKEYLGAFVLKVKGIL</sequence>
<dbReference type="InterPro" id="IPR051599">
    <property type="entry name" value="Cell_Envelope_Assoc"/>
</dbReference>
<name>A0A3L7K3G8_9BACI</name>
<organism evidence="3 4">
    <name type="scientific">Falsibacillus albus</name>
    <dbReference type="NCBI Taxonomy" id="2478915"/>
    <lineage>
        <taxon>Bacteria</taxon>
        <taxon>Bacillati</taxon>
        <taxon>Bacillota</taxon>
        <taxon>Bacilli</taxon>
        <taxon>Bacillales</taxon>
        <taxon>Bacillaceae</taxon>
        <taxon>Falsibacillus</taxon>
    </lineage>
</organism>
<dbReference type="Gene3D" id="3.40.50.620">
    <property type="entry name" value="HUPs"/>
    <property type="match status" value="1"/>
</dbReference>
<dbReference type="CDD" id="cd06259">
    <property type="entry name" value="YdcF-like"/>
    <property type="match status" value="1"/>
</dbReference>
<dbReference type="AlphaFoldDB" id="A0A3L7K3G8"/>
<evidence type="ECO:0000313" key="4">
    <source>
        <dbReference type="Proteomes" id="UP000276770"/>
    </source>
</evidence>
<protein>
    <submittedName>
        <fullName evidence="3">YdcF family protein</fullName>
    </submittedName>
</protein>
<dbReference type="EMBL" id="RCVZ01000003">
    <property type="protein sequence ID" value="RLQ96854.1"/>
    <property type="molecule type" value="Genomic_DNA"/>
</dbReference>
<dbReference type="InterPro" id="IPR003848">
    <property type="entry name" value="DUF218"/>
</dbReference>
<dbReference type="GO" id="GO:0000270">
    <property type="term" value="P:peptidoglycan metabolic process"/>
    <property type="evidence" value="ECO:0007669"/>
    <property type="project" value="TreeGrafter"/>
</dbReference>
<evidence type="ECO:0000259" key="2">
    <source>
        <dbReference type="Pfam" id="PF02698"/>
    </source>
</evidence>
<keyword evidence="1" id="KW-0812">Transmembrane</keyword>
<gene>
    <name evidence="3" type="ORF">D9X91_07080</name>
</gene>
<dbReference type="Pfam" id="PF02698">
    <property type="entry name" value="DUF218"/>
    <property type="match status" value="1"/>
</dbReference>
<comment type="caution">
    <text evidence="3">The sequence shown here is derived from an EMBL/GenBank/DDBJ whole genome shotgun (WGS) entry which is preliminary data.</text>
</comment>
<proteinExistence type="predicted"/>
<dbReference type="PANTHER" id="PTHR30336">
    <property type="entry name" value="INNER MEMBRANE PROTEIN, PROBABLE PERMEASE"/>
    <property type="match status" value="1"/>
</dbReference>
<feature type="transmembrane region" description="Helical" evidence="1">
    <location>
        <begin position="36"/>
        <end position="57"/>
    </location>
</feature>
<accession>A0A3L7K3G8</accession>
<dbReference type="InterPro" id="IPR014729">
    <property type="entry name" value="Rossmann-like_a/b/a_fold"/>
</dbReference>
<dbReference type="OrthoDB" id="9782395at2"/>